<keyword evidence="2" id="KW-0325">Glycoprotein</keyword>
<dbReference type="EMBL" id="JACNMF010000003">
    <property type="protein sequence ID" value="MBC3758977.1"/>
    <property type="molecule type" value="Genomic_DNA"/>
</dbReference>
<keyword evidence="4" id="KW-0964">Secreted</keyword>
<name>A0A923KKY7_9FLAO</name>
<sequence length="579" mass="64301">MKSTLPTFKPMVIFSFLIILLTSCNKEELFIPKELLQEEEEITTEEEEIGDNEFTVILNDDFYETYENTAITIDPSENDGEINSDIILSYTDPSNGILIIENESIVYTPNDGFTGEDSFIYEVCDGETGLICFEANVNIMVNVHENTGIEGEFKAFPSAYGAGAYITGGRGGRVLHITRLDDAYEPGTLRWALNQKYPRIIVFDVSGVININTQTIHLNGDDYGDVSILGQTAPRGGITITGGRIWFEYTRNLIIRYIKFRNGHTSNNGDCLTIARSTDVIVDHCSFSYSKDEALDVAGSFDPTDGNITLSNNLFGECKTAMIVGHDNVGPYGSVSVLRNATANVGWRFPKTGGALEIDIINNVHHNWKNRTIRMDDNDFTVNQINNYYQAGSETGFNALAKMWTNPNMSPRIHTSGNFVSPSIKPDGFDEDQSLGWQKFHTSTVELKPEWFSDVRLPIQGAALPILSSEEAFDDVLSSVGACHSLNSDGSVDFFRDSLDEGYVDLIRNKSNQRAMGLDAYGAMPTSIPSNIRPDDYDTDGDGMPDEWERLVFGDLTKEANGDEDGDGYSNLEEFLYQI</sequence>
<gene>
    <name evidence="6" type="ORF">H7U19_11210</name>
</gene>
<dbReference type="SMART" id="SM00656">
    <property type="entry name" value="Amb_all"/>
    <property type="match status" value="1"/>
</dbReference>
<keyword evidence="3 4" id="KW-0456">Lyase</keyword>
<dbReference type="PANTHER" id="PTHR42970">
    <property type="entry name" value="PECTATE LYASE C-RELATED"/>
    <property type="match status" value="1"/>
</dbReference>
<evidence type="ECO:0000256" key="2">
    <source>
        <dbReference type="ARBA" id="ARBA00023180"/>
    </source>
</evidence>
<dbReference type="PANTHER" id="PTHR42970:SF1">
    <property type="entry name" value="PECTATE LYASE C-RELATED"/>
    <property type="match status" value="1"/>
</dbReference>
<dbReference type="GO" id="GO:0046872">
    <property type="term" value="F:metal ion binding"/>
    <property type="evidence" value="ECO:0007669"/>
    <property type="project" value="UniProtKB-KW"/>
</dbReference>
<feature type="domain" description="Pectate lyase" evidence="5">
    <location>
        <begin position="190"/>
        <end position="395"/>
    </location>
</feature>
<keyword evidence="7" id="KW-1185">Reference proteome</keyword>
<comment type="subcellular location">
    <subcellularLocation>
        <location evidence="4">Secreted</location>
    </subcellularLocation>
</comment>
<evidence type="ECO:0000256" key="4">
    <source>
        <dbReference type="RuleBase" id="RU361173"/>
    </source>
</evidence>
<protein>
    <recommendedName>
        <fullName evidence="5">Pectate lyase domain-containing protein</fullName>
    </recommendedName>
</protein>
<dbReference type="GO" id="GO:0005576">
    <property type="term" value="C:extracellular region"/>
    <property type="evidence" value="ECO:0007669"/>
    <property type="project" value="UniProtKB-SubCell"/>
</dbReference>
<accession>A0A923KKY7</accession>
<reference evidence="6" key="1">
    <citation type="submission" date="2020-08" db="EMBL/GenBank/DDBJ databases">
        <title>Hyunsoonleella sp. strain SJ7 genome sequencing and assembly.</title>
        <authorList>
            <person name="Kim I."/>
        </authorList>
    </citation>
    <scope>NUCLEOTIDE SEQUENCE</scope>
    <source>
        <strain evidence="6">SJ7</strain>
    </source>
</reference>
<evidence type="ECO:0000256" key="1">
    <source>
        <dbReference type="ARBA" id="ARBA00022723"/>
    </source>
</evidence>
<dbReference type="PROSITE" id="PS51257">
    <property type="entry name" value="PROKAR_LIPOPROTEIN"/>
    <property type="match status" value="1"/>
</dbReference>
<dbReference type="Pfam" id="PF00544">
    <property type="entry name" value="Pectate_lyase_4"/>
    <property type="match status" value="1"/>
</dbReference>
<organism evidence="6 7">
    <name type="scientific">Hyunsoonleella aquatilis</name>
    <dbReference type="NCBI Taxonomy" id="2762758"/>
    <lineage>
        <taxon>Bacteria</taxon>
        <taxon>Pseudomonadati</taxon>
        <taxon>Bacteroidota</taxon>
        <taxon>Flavobacteriia</taxon>
        <taxon>Flavobacteriales</taxon>
        <taxon>Flavobacteriaceae</taxon>
    </lineage>
</organism>
<dbReference type="Proteomes" id="UP000656244">
    <property type="component" value="Unassembled WGS sequence"/>
</dbReference>
<keyword evidence="4" id="KW-0119">Carbohydrate metabolism</keyword>
<keyword evidence="4" id="KW-0624">Polysaccharide degradation</keyword>
<evidence type="ECO:0000256" key="3">
    <source>
        <dbReference type="ARBA" id="ARBA00023239"/>
    </source>
</evidence>
<dbReference type="GO" id="GO:0016829">
    <property type="term" value="F:lyase activity"/>
    <property type="evidence" value="ECO:0007669"/>
    <property type="project" value="UniProtKB-KW"/>
</dbReference>
<dbReference type="Gene3D" id="2.60.40.3440">
    <property type="match status" value="1"/>
</dbReference>
<proteinExistence type="inferred from homology"/>
<dbReference type="Pfam" id="PF17963">
    <property type="entry name" value="Big_9"/>
    <property type="match status" value="1"/>
</dbReference>
<dbReference type="GO" id="GO:0000272">
    <property type="term" value="P:polysaccharide catabolic process"/>
    <property type="evidence" value="ECO:0007669"/>
    <property type="project" value="UniProtKB-KW"/>
</dbReference>
<evidence type="ECO:0000259" key="5">
    <source>
        <dbReference type="SMART" id="SM00656"/>
    </source>
</evidence>
<keyword evidence="1" id="KW-0479">Metal-binding</keyword>
<dbReference type="InterPro" id="IPR002022">
    <property type="entry name" value="Pec_lyase"/>
</dbReference>
<evidence type="ECO:0000313" key="6">
    <source>
        <dbReference type="EMBL" id="MBC3758977.1"/>
    </source>
</evidence>
<dbReference type="Gene3D" id="2.160.20.10">
    <property type="entry name" value="Single-stranded right-handed beta-helix, Pectin lyase-like"/>
    <property type="match status" value="1"/>
</dbReference>
<dbReference type="SUPFAM" id="SSF51126">
    <property type="entry name" value="Pectin lyase-like"/>
    <property type="match status" value="1"/>
</dbReference>
<dbReference type="InterPro" id="IPR012334">
    <property type="entry name" value="Pectin_lyas_fold"/>
</dbReference>
<comment type="similarity">
    <text evidence="4">Belongs to the polysaccharide lyase 1 family.</text>
</comment>
<comment type="caution">
    <text evidence="6">The sequence shown here is derived from an EMBL/GenBank/DDBJ whole genome shotgun (WGS) entry which is preliminary data.</text>
</comment>
<dbReference type="RefSeq" id="WP_186562359.1">
    <property type="nucleotide sequence ID" value="NZ_JACNMF010000003.1"/>
</dbReference>
<dbReference type="InterPro" id="IPR052063">
    <property type="entry name" value="Polysaccharide_Lyase_1"/>
</dbReference>
<evidence type="ECO:0000313" key="7">
    <source>
        <dbReference type="Proteomes" id="UP000656244"/>
    </source>
</evidence>
<dbReference type="AlphaFoldDB" id="A0A923KKY7"/>
<dbReference type="InterPro" id="IPR011050">
    <property type="entry name" value="Pectin_lyase_fold/virulence"/>
</dbReference>